<evidence type="ECO:0000256" key="5">
    <source>
        <dbReference type="ARBA" id="ARBA00022741"/>
    </source>
</evidence>
<reference evidence="13 15" key="2">
    <citation type="submission" date="2016-10" db="EMBL/GenBank/DDBJ databases">
        <authorList>
            <person name="Varghese N."/>
            <person name="Submissions S."/>
        </authorList>
    </citation>
    <scope>NUCLEOTIDE SEQUENCE [LARGE SCALE GENOMIC DNA]</scope>
    <source>
        <strain evidence="13 15">JB1</strain>
    </source>
</reference>
<dbReference type="InterPro" id="IPR039421">
    <property type="entry name" value="Type_1_exporter"/>
</dbReference>
<dbReference type="Proteomes" id="UP000029382">
    <property type="component" value="Unassembled WGS sequence"/>
</dbReference>
<feature type="transmembrane region" description="Helical" evidence="9">
    <location>
        <begin position="247"/>
        <end position="268"/>
    </location>
</feature>
<dbReference type="FunFam" id="1.20.1560.10:FF:000011">
    <property type="entry name" value="Multidrug ABC transporter ATP-binding protein"/>
    <property type="match status" value="1"/>
</dbReference>
<gene>
    <name evidence="12" type="ORF">H702_08790</name>
    <name evidence="13" type="ORF">SAMN02910290_01567</name>
</gene>
<dbReference type="InterPro" id="IPR036640">
    <property type="entry name" value="ABC1_TM_sf"/>
</dbReference>
<evidence type="ECO:0000256" key="1">
    <source>
        <dbReference type="ARBA" id="ARBA00004651"/>
    </source>
</evidence>
<dbReference type="PANTHER" id="PTHR43394">
    <property type="entry name" value="ATP-DEPENDENT PERMEASE MDL1, MITOCHONDRIAL"/>
    <property type="match status" value="1"/>
</dbReference>
<dbReference type="GO" id="GO:0015421">
    <property type="term" value="F:ABC-type oligopeptide transporter activity"/>
    <property type="evidence" value="ECO:0007669"/>
    <property type="project" value="TreeGrafter"/>
</dbReference>
<sequence length="581" mass="65483">MKIIKDLWWFFRLEKKRYIIGILALILVAILNLVPPKVMGGVIDRVTSGELTQGQLLMSLFLLVLSAFAMYFLRYIWRMYILGTSYRLGQIMRFRLFDHFTKMSPSFYQKHRTGDLMAHATNDINALTRLAGAGVMSAVDATITAFVTLVTMAFSISWQMTLVAVIPLPFMAYATSRLGRKTHQAFGKSQAAFSELNNKVQESVSGIKVTKSFGYQEDELQSFQEINDMTFVKNMKTMKYDVMFDPLVLLFIGASYVLSLLMGAFMVSAGQVTVGNLVTFITYLDMLVWPLMAIGFLFNMIQRGSVSYNRINRLLKETSDVQESKQPLQTIQNGTLAYDIDSFHYENEETLSDIHFALKQGQTLGLVGQTGSGKTTLIRLLLREYDLTDGRIMLDGNNIKDYKLSDLRRLIGYVPQDQFLFATSILENIRFGNPDASLEKVEAATKLSRVYDDIMATPDGFETLIGEKGVSLSGGQKQRIAMSRAMILDPEILILDDSLSAVDAKTEHTIIENLKQTRQHKSTIITAHRLSAVVHADLILVLQDGHIIERGCHEDLIKQGGWYADTYEAQQLEMEGDSDEE</sequence>
<dbReference type="PROSITE" id="PS00211">
    <property type="entry name" value="ABC_TRANSPORTER_1"/>
    <property type="match status" value="1"/>
</dbReference>
<dbReference type="PANTHER" id="PTHR43394:SF1">
    <property type="entry name" value="ATP-BINDING CASSETTE SUB-FAMILY B MEMBER 10, MITOCHONDRIAL"/>
    <property type="match status" value="1"/>
</dbReference>
<reference evidence="12 14" key="1">
    <citation type="journal article" date="2014" name="Genome Announc.">
        <title>Draft Genome Sequences of Streptococcus bovis Strains ATCC 33317 and JB1.</title>
        <authorList>
            <person name="Benahmed F.H."/>
            <person name="Gopinath G.R."/>
            <person name="Harbottle H."/>
            <person name="Cotta M.A."/>
            <person name="Luo Y."/>
            <person name="Henderson C."/>
            <person name="Teri P."/>
            <person name="Soppet D."/>
            <person name="Rasmussen M."/>
            <person name="Whitehead T.R."/>
            <person name="Davidson M."/>
        </authorList>
    </citation>
    <scope>NUCLEOTIDE SEQUENCE [LARGE SCALE GENOMIC DNA]</scope>
    <source>
        <strain evidence="12 14">JB1</strain>
    </source>
</reference>
<evidence type="ECO:0000256" key="3">
    <source>
        <dbReference type="ARBA" id="ARBA00022475"/>
    </source>
</evidence>
<dbReference type="FunFam" id="3.40.50.300:FF:000221">
    <property type="entry name" value="Multidrug ABC transporter ATP-binding protein"/>
    <property type="match status" value="1"/>
</dbReference>
<name>A0A091BRI7_STREI</name>
<dbReference type="Gene3D" id="1.20.1560.10">
    <property type="entry name" value="ABC transporter type 1, transmembrane domain"/>
    <property type="match status" value="1"/>
</dbReference>
<feature type="transmembrane region" description="Helical" evidence="9">
    <location>
        <begin position="56"/>
        <end position="77"/>
    </location>
</feature>
<dbReference type="InterPro" id="IPR011527">
    <property type="entry name" value="ABC1_TM_dom"/>
</dbReference>
<dbReference type="SUPFAM" id="SSF90123">
    <property type="entry name" value="ABC transporter transmembrane region"/>
    <property type="match status" value="1"/>
</dbReference>
<dbReference type="EMBL" id="AUZH01000028">
    <property type="protein sequence ID" value="KFN87085.1"/>
    <property type="molecule type" value="Genomic_DNA"/>
</dbReference>
<keyword evidence="6 12" id="KW-0067">ATP-binding</keyword>
<dbReference type="CDD" id="cd18541">
    <property type="entry name" value="ABC_6TM_TmrB_like"/>
    <property type="match status" value="1"/>
</dbReference>
<keyword evidence="7 9" id="KW-1133">Transmembrane helix</keyword>
<evidence type="ECO:0000256" key="6">
    <source>
        <dbReference type="ARBA" id="ARBA00022840"/>
    </source>
</evidence>
<evidence type="ECO:0000259" key="10">
    <source>
        <dbReference type="PROSITE" id="PS50893"/>
    </source>
</evidence>
<evidence type="ECO:0000313" key="12">
    <source>
        <dbReference type="EMBL" id="KFN87085.1"/>
    </source>
</evidence>
<feature type="transmembrane region" description="Helical" evidence="9">
    <location>
        <begin position="280"/>
        <end position="301"/>
    </location>
</feature>
<dbReference type="InterPro" id="IPR027417">
    <property type="entry name" value="P-loop_NTPase"/>
</dbReference>
<evidence type="ECO:0000313" key="15">
    <source>
        <dbReference type="Proteomes" id="UP000182793"/>
    </source>
</evidence>
<dbReference type="RefSeq" id="WP_039697317.1">
    <property type="nucleotide sequence ID" value="NZ_AUZH01000028.1"/>
</dbReference>
<dbReference type="PROSITE" id="PS50929">
    <property type="entry name" value="ABC_TM1F"/>
    <property type="match status" value="1"/>
</dbReference>
<feature type="domain" description="ABC transmembrane type-1" evidence="11">
    <location>
        <begin position="19"/>
        <end position="303"/>
    </location>
</feature>
<dbReference type="InterPro" id="IPR003439">
    <property type="entry name" value="ABC_transporter-like_ATP-bd"/>
</dbReference>
<dbReference type="SUPFAM" id="SSF52540">
    <property type="entry name" value="P-loop containing nucleoside triphosphate hydrolases"/>
    <property type="match status" value="1"/>
</dbReference>
<evidence type="ECO:0000313" key="13">
    <source>
        <dbReference type="EMBL" id="SFL37653.1"/>
    </source>
</evidence>
<proteinExistence type="predicted"/>
<evidence type="ECO:0000313" key="14">
    <source>
        <dbReference type="Proteomes" id="UP000029382"/>
    </source>
</evidence>
<feature type="transmembrane region" description="Helical" evidence="9">
    <location>
        <begin position="156"/>
        <end position="174"/>
    </location>
</feature>
<dbReference type="Pfam" id="PF00005">
    <property type="entry name" value="ABC_tran"/>
    <property type="match status" value="1"/>
</dbReference>
<keyword evidence="4 9" id="KW-0812">Transmembrane</keyword>
<keyword evidence="3" id="KW-1003">Cell membrane</keyword>
<dbReference type="AlphaFoldDB" id="A0A091BRI7"/>
<evidence type="ECO:0000256" key="8">
    <source>
        <dbReference type="ARBA" id="ARBA00023136"/>
    </source>
</evidence>
<evidence type="ECO:0000256" key="7">
    <source>
        <dbReference type="ARBA" id="ARBA00022989"/>
    </source>
</evidence>
<evidence type="ECO:0000256" key="4">
    <source>
        <dbReference type="ARBA" id="ARBA00022692"/>
    </source>
</evidence>
<comment type="subcellular location">
    <subcellularLocation>
        <location evidence="1">Cell membrane</location>
        <topology evidence="1">Multi-pass membrane protein</topology>
    </subcellularLocation>
</comment>
<dbReference type="EMBL" id="FOTG01000009">
    <property type="protein sequence ID" value="SFL37653.1"/>
    <property type="molecule type" value="Genomic_DNA"/>
</dbReference>
<dbReference type="GO" id="GO:0005886">
    <property type="term" value="C:plasma membrane"/>
    <property type="evidence" value="ECO:0007669"/>
    <property type="project" value="UniProtKB-SubCell"/>
</dbReference>
<organism evidence="12 14">
    <name type="scientific">Streptococcus equinus JB1</name>
    <dbReference type="NCBI Taxonomy" id="1294274"/>
    <lineage>
        <taxon>Bacteria</taxon>
        <taxon>Bacillati</taxon>
        <taxon>Bacillota</taxon>
        <taxon>Bacilli</taxon>
        <taxon>Lactobacillales</taxon>
        <taxon>Streptococcaceae</taxon>
        <taxon>Streptococcus</taxon>
    </lineage>
</organism>
<dbReference type="GO" id="GO:0005524">
    <property type="term" value="F:ATP binding"/>
    <property type="evidence" value="ECO:0007669"/>
    <property type="project" value="UniProtKB-KW"/>
</dbReference>
<keyword evidence="5" id="KW-0547">Nucleotide-binding</keyword>
<evidence type="ECO:0000259" key="11">
    <source>
        <dbReference type="PROSITE" id="PS50929"/>
    </source>
</evidence>
<dbReference type="InterPro" id="IPR017871">
    <property type="entry name" value="ABC_transporter-like_CS"/>
</dbReference>
<evidence type="ECO:0000256" key="2">
    <source>
        <dbReference type="ARBA" id="ARBA00022448"/>
    </source>
</evidence>
<dbReference type="Proteomes" id="UP000182793">
    <property type="component" value="Unassembled WGS sequence"/>
</dbReference>
<comment type="caution">
    <text evidence="12">The sequence shown here is derived from an EMBL/GenBank/DDBJ whole genome shotgun (WGS) entry which is preliminary data.</text>
</comment>
<dbReference type="Pfam" id="PF00664">
    <property type="entry name" value="ABC_membrane"/>
    <property type="match status" value="1"/>
</dbReference>
<dbReference type="InterPro" id="IPR003593">
    <property type="entry name" value="AAA+_ATPase"/>
</dbReference>
<feature type="domain" description="ABC transporter" evidence="10">
    <location>
        <begin position="331"/>
        <end position="569"/>
    </location>
</feature>
<evidence type="ECO:0000256" key="9">
    <source>
        <dbReference type="SAM" id="Phobius"/>
    </source>
</evidence>
<dbReference type="PROSITE" id="PS50893">
    <property type="entry name" value="ABC_TRANSPORTER_2"/>
    <property type="match status" value="1"/>
</dbReference>
<dbReference type="SMART" id="SM00382">
    <property type="entry name" value="AAA"/>
    <property type="match status" value="1"/>
</dbReference>
<accession>A0A091BRI7</accession>
<dbReference type="GO" id="GO:0016887">
    <property type="term" value="F:ATP hydrolysis activity"/>
    <property type="evidence" value="ECO:0007669"/>
    <property type="project" value="InterPro"/>
</dbReference>
<keyword evidence="2" id="KW-0813">Transport</keyword>
<protein>
    <submittedName>
        <fullName evidence="13">ATP-binding cassette, subfamily B</fullName>
    </submittedName>
    <submittedName>
        <fullName evidence="12">Multidrug ABC transporter ATP-binding protein</fullName>
    </submittedName>
</protein>
<keyword evidence="8 9" id="KW-0472">Membrane</keyword>
<feature type="transmembrane region" description="Helical" evidence="9">
    <location>
        <begin position="130"/>
        <end position="150"/>
    </location>
</feature>
<dbReference type="Gene3D" id="3.40.50.300">
    <property type="entry name" value="P-loop containing nucleotide triphosphate hydrolases"/>
    <property type="match status" value="1"/>
</dbReference>
<keyword evidence="15" id="KW-1185">Reference proteome</keyword>